<dbReference type="OrthoDB" id="3768645at2759"/>
<organism evidence="1 2">
    <name type="scientific">Aplosporella prunicola CBS 121167</name>
    <dbReference type="NCBI Taxonomy" id="1176127"/>
    <lineage>
        <taxon>Eukaryota</taxon>
        <taxon>Fungi</taxon>
        <taxon>Dikarya</taxon>
        <taxon>Ascomycota</taxon>
        <taxon>Pezizomycotina</taxon>
        <taxon>Dothideomycetes</taxon>
        <taxon>Dothideomycetes incertae sedis</taxon>
        <taxon>Botryosphaeriales</taxon>
        <taxon>Aplosporellaceae</taxon>
        <taxon>Aplosporella</taxon>
    </lineage>
</organism>
<reference evidence="1" key="1">
    <citation type="journal article" date="2020" name="Stud. Mycol.">
        <title>101 Dothideomycetes genomes: a test case for predicting lifestyles and emergence of pathogens.</title>
        <authorList>
            <person name="Haridas S."/>
            <person name="Albert R."/>
            <person name="Binder M."/>
            <person name="Bloem J."/>
            <person name="Labutti K."/>
            <person name="Salamov A."/>
            <person name="Andreopoulos B."/>
            <person name="Baker S."/>
            <person name="Barry K."/>
            <person name="Bills G."/>
            <person name="Bluhm B."/>
            <person name="Cannon C."/>
            <person name="Castanera R."/>
            <person name="Culley D."/>
            <person name="Daum C."/>
            <person name="Ezra D."/>
            <person name="Gonzalez J."/>
            <person name="Henrissat B."/>
            <person name="Kuo A."/>
            <person name="Liang C."/>
            <person name="Lipzen A."/>
            <person name="Lutzoni F."/>
            <person name="Magnuson J."/>
            <person name="Mondo S."/>
            <person name="Nolan M."/>
            <person name="Ohm R."/>
            <person name="Pangilinan J."/>
            <person name="Park H.-J."/>
            <person name="Ramirez L."/>
            <person name="Alfaro M."/>
            <person name="Sun H."/>
            <person name="Tritt A."/>
            <person name="Yoshinaga Y."/>
            <person name="Zwiers L.-H."/>
            <person name="Turgeon B."/>
            <person name="Goodwin S."/>
            <person name="Spatafora J."/>
            <person name="Crous P."/>
            <person name="Grigoriev I."/>
        </authorList>
    </citation>
    <scope>NUCLEOTIDE SEQUENCE</scope>
    <source>
        <strain evidence="1">CBS 121167</strain>
    </source>
</reference>
<dbReference type="SUPFAM" id="SSF52047">
    <property type="entry name" value="RNI-like"/>
    <property type="match status" value="1"/>
</dbReference>
<dbReference type="Proteomes" id="UP000799438">
    <property type="component" value="Unassembled WGS sequence"/>
</dbReference>
<dbReference type="InterPro" id="IPR032675">
    <property type="entry name" value="LRR_dom_sf"/>
</dbReference>
<dbReference type="Gene3D" id="3.80.10.10">
    <property type="entry name" value="Ribonuclease Inhibitor"/>
    <property type="match status" value="1"/>
</dbReference>
<proteinExistence type="predicted"/>
<gene>
    <name evidence="1" type="ORF">K452DRAFT_283178</name>
</gene>
<keyword evidence="2" id="KW-1185">Reference proteome</keyword>
<dbReference type="AlphaFoldDB" id="A0A6A6BP67"/>
<dbReference type="GeneID" id="54297224"/>
<evidence type="ECO:0008006" key="3">
    <source>
        <dbReference type="Google" id="ProtNLM"/>
    </source>
</evidence>
<evidence type="ECO:0000313" key="2">
    <source>
        <dbReference type="Proteomes" id="UP000799438"/>
    </source>
</evidence>
<protein>
    <recommendedName>
        <fullName evidence="3">F-box domain-containing protein</fullName>
    </recommendedName>
</protein>
<dbReference type="EMBL" id="ML995476">
    <property type="protein sequence ID" value="KAF2145882.1"/>
    <property type="molecule type" value="Genomic_DNA"/>
</dbReference>
<sequence length="555" mass="62090">MPAFVDLPKEILLEISKVCGRKELTTLALTSKAMNFGATRYLYETFNLTFGHYGTNATLTLLLRTLLGQPSLRVRIKHVRLTYIPETRLQRDSIAHYALHAKMTYPSQTGHHRSIEPPCSTKPQHIAEPQHSFQKQNTNSEQDEEFEKIEAISSTLFEAASQQFQLSGVLTALGHNWKHHVRKGYVDGLVVLLLIMLTDPRSLTLRIAPERKMTILRKLIWHAHDTNFSAPLNHLGSLIRISDVTVVPYYRDCLNGDHTLLRAHDFCYFPHLKEMKLSLLEHPGKPFSWFAGTPSLTSMKSLEIAPALITEETLDAILSMMPNLEHLHLMIHRMGRSQCWLSPELNLDALAQAFSHVQSTLKTLVLSLAFLEYPCEQDKQDALTGTLGWLQPFRKLERLTISPEVLFAGQDLCGSNPLAAILPHQLRHLTILDDLDCRVQNKWTARRPWGPALHKLLVAAGKGEMACLQSLTLRVDGACVFGETTASTTKRFGQSFAQAAAAGVACSVVCRVHEALDCWGFGCLLAGRGGRVEPNKALLLRLGDRPFACFRFGGV</sequence>
<accession>A0A6A6BP67</accession>
<dbReference type="RefSeq" id="XP_033401594.1">
    <property type="nucleotide sequence ID" value="XM_033539728.1"/>
</dbReference>
<evidence type="ECO:0000313" key="1">
    <source>
        <dbReference type="EMBL" id="KAF2145882.1"/>
    </source>
</evidence>
<name>A0A6A6BP67_9PEZI</name>